<feature type="transmembrane region" description="Helical" evidence="16">
    <location>
        <begin position="71"/>
        <end position="89"/>
    </location>
</feature>
<feature type="transmembrane region" description="Helical" evidence="16">
    <location>
        <begin position="972"/>
        <end position="993"/>
    </location>
</feature>
<dbReference type="VEuPathDB" id="AmoebaDB:EIN_248120"/>
<dbReference type="EMBL" id="KB206169">
    <property type="protein sequence ID" value="ELP94848.1"/>
    <property type="molecule type" value="Genomic_DNA"/>
</dbReference>
<dbReference type="EC" id="7.6.2.1" evidence="16"/>
<keyword evidence="5 15" id="KW-0479">Metal-binding</keyword>
<dbReference type="SUPFAM" id="SSF56784">
    <property type="entry name" value="HAD-like"/>
    <property type="match status" value="1"/>
</dbReference>
<dbReference type="FunFam" id="3.40.50.1000:FF:000014">
    <property type="entry name" value="Phospholipid-transporting ATPase"/>
    <property type="match status" value="1"/>
</dbReference>
<feature type="binding site" evidence="14">
    <location>
        <position position="417"/>
    </location>
    <ligand>
        <name>ATP</name>
        <dbReference type="ChEBI" id="CHEBI:30616"/>
    </ligand>
</feature>
<dbReference type="InterPro" id="IPR032630">
    <property type="entry name" value="P_typ_ATPase_c"/>
</dbReference>
<dbReference type="Gene3D" id="3.40.50.1000">
    <property type="entry name" value="HAD superfamily/HAD-like"/>
    <property type="match status" value="1"/>
</dbReference>
<accession>A0A0A1UED5</accession>
<feature type="binding site" evidence="14">
    <location>
        <position position="416"/>
    </location>
    <ligand>
        <name>ATP</name>
        <dbReference type="ChEBI" id="CHEBI:30616"/>
    </ligand>
</feature>
<feature type="binding site" evidence="14">
    <location>
        <position position="604"/>
    </location>
    <ligand>
        <name>ATP</name>
        <dbReference type="ChEBI" id="CHEBI:30616"/>
    </ligand>
</feature>
<evidence type="ECO:0000313" key="21">
    <source>
        <dbReference type="Proteomes" id="UP000014680"/>
    </source>
</evidence>
<comment type="similarity">
    <text evidence="2 16">Belongs to the cation transport ATPase (P-type) (TC 3.A.3) family. Type IV subfamily.</text>
</comment>
<gene>
    <name evidence="20" type="ORF">EIN_248120</name>
</gene>
<evidence type="ECO:0000256" key="17">
    <source>
        <dbReference type="SAM" id="MobiDB-lite"/>
    </source>
</evidence>
<keyword evidence="4 16" id="KW-0812">Transmembrane</keyword>
<dbReference type="SUPFAM" id="SSF81653">
    <property type="entry name" value="Calcium ATPase, transduction domain A"/>
    <property type="match status" value="1"/>
</dbReference>
<feature type="transmembrane region" description="Helical" evidence="16">
    <location>
        <begin position="335"/>
        <end position="354"/>
    </location>
</feature>
<feature type="domain" description="P-type ATPase C-terminal" evidence="19">
    <location>
        <begin position="857"/>
        <end position="1106"/>
    </location>
</feature>
<feature type="binding site" evidence="14">
    <location>
        <position position="833"/>
    </location>
    <ligand>
        <name>ATP</name>
        <dbReference type="ChEBI" id="CHEBI:30616"/>
    </ligand>
</feature>
<evidence type="ECO:0000256" key="8">
    <source>
        <dbReference type="ARBA" id="ARBA00022842"/>
    </source>
</evidence>
<evidence type="ECO:0000313" key="20">
    <source>
        <dbReference type="EMBL" id="ELP94848.1"/>
    </source>
</evidence>
<dbReference type="InterPro" id="IPR008250">
    <property type="entry name" value="ATPase_P-typ_transduc_dom_A_sf"/>
</dbReference>
<feature type="domain" description="P-type ATPase N-terminal" evidence="18">
    <location>
        <begin position="40"/>
        <end position="98"/>
    </location>
</feature>
<dbReference type="InterPro" id="IPR001757">
    <property type="entry name" value="P_typ_ATPase"/>
</dbReference>
<dbReference type="PANTHER" id="PTHR24092:SF180">
    <property type="entry name" value="PHOSPHOLIPID-TRANSPORTING ATPASE DNF1-RELATED"/>
    <property type="match status" value="1"/>
</dbReference>
<dbReference type="InterPro" id="IPR044492">
    <property type="entry name" value="P_typ_ATPase_HD_dom"/>
</dbReference>
<dbReference type="InterPro" id="IPR018303">
    <property type="entry name" value="ATPase_P-typ_P_site"/>
</dbReference>
<feature type="binding site" evidence="14">
    <location>
        <position position="415"/>
    </location>
    <ligand>
        <name>ATP</name>
        <dbReference type="ChEBI" id="CHEBI:30616"/>
    </ligand>
</feature>
<evidence type="ECO:0000256" key="7">
    <source>
        <dbReference type="ARBA" id="ARBA00022840"/>
    </source>
</evidence>
<dbReference type="GO" id="GO:0016887">
    <property type="term" value="F:ATP hydrolysis activity"/>
    <property type="evidence" value="ECO:0007669"/>
    <property type="project" value="InterPro"/>
</dbReference>
<feature type="transmembrane region" description="Helical" evidence="16">
    <location>
        <begin position="1078"/>
        <end position="1098"/>
    </location>
</feature>
<comment type="subcellular location">
    <subcellularLocation>
        <location evidence="1">Endomembrane system</location>
        <topology evidence="1">Multi-pass membrane protein</topology>
    </subcellularLocation>
    <subcellularLocation>
        <location evidence="16">Membrane</location>
        <topology evidence="16">Multi-pass membrane protein</topology>
    </subcellularLocation>
</comment>
<feature type="compositionally biased region" description="Low complexity" evidence="17">
    <location>
        <begin position="1213"/>
        <end position="1227"/>
    </location>
</feature>
<feature type="transmembrane region" description="Helical" evidence="16">
    <location>
        <begin position="95"/>
        <end position="114"/>
    </location>
</feature>
<feature type="binding site" evidence="14">
    <location>
        <position position="832"/>
    </location>
    <ligand>
        <name>ATP</name>
        <dbReference type="ChEBI" id="CHEBI:30616"/>
    </ligand>
</feature>
<dbReference type="PANTHER" id="PTHR24092">
    <property type="entry name" value="PROBABLE PHOSPHOLIPID-TRANSPORTING ATPASE"/>
    <property type="match status" value="1"/>
</dbReference>
<feature type="binding site" evidence="15">
    <location>
        <position position="833"/>
    </location>
    <ligand>
        <name>Mg(2+)</name>
        <dbReference type="ChEBI" id="CHEBI:18420"/>
    </ligand>
</feature>
<keyword evidence="9 16" id="KW-1278">Translocase</keyword>
<evidence type="ECO:0000256" key="3">
    <source>
        <dbReference type="ARBA" id="ARBA00022448"/>
    </source>
</evidence>
<dbReference type="SFLD" id="SFLDS00003">
    <property type="entry name" value="Haloacid_Dehalogenase"/>
    <property type="match status" value="1"/>
</dbReference>
<dbReference type="Pfam" id="PF16209">
    <property type="entry name" value="PhoLip_ATPase_N"/>
    <property type="match status" value="1"/>
</dbReference>
<comment type="catalytic activity">
    <reaction evidence="12 16">
        <text>ATP + H2O + phospholipidSide 1 = ADP + phosphate + phospholipidSide 2.</text>
        <dbReference type="EC" id="7.6.2.1"/>
    </reaction>
</comment>
<dbReference type="NCBIfam" id="TIGR01494">
    <property type="entry name" value="ATPase_P-type"/>
    <property type="match status" value="1"/>
</dbReference>
<keyword evidence="11 16" id="KW-0472">Membrane</keyword>
<dbReference type="GO" id="GO:0045332">
    <property type="term" value="P:phospholipid translocation"/>
    <property type="evidence" value="ECO:0007669"/>
    <property type="project" value="TreeGrafter"/>
</dbReference>
<evidence type="ECO:0000256" key="14">
    <source>
        <dbReference type="PIRSR" id="PIRSR606539-2"/>
    </source>
</evidence>
<feature type="transmembrane region" description="Helical" evidence="16">
    <location>
        <begin position="1035"/>
        <end position="1058"/>
    </location>
</feature>
<dbReference type="OMA" id="NEKPEMF"/>
<keyword evidence="10 16" id="KW-1133">Transmembrane helix</keyword>
<reference evidence="20 21" key="1">
    <citation type="submission" date="2012-10" db="EMBL/GenBank/DDBJ databases">
        <authorList>
            <person name="Zafar N."/>
            <person name="Inman J."/>
            <person name="Hall N."/>
            <person name="Lorenzi H."/>
            <person name="Caler E."/>
        </authorList>
    </citation>
    <scope>NUCLEOTIDE SEQUENCE [LARGE SCALE GENOMIC DNA]</scope>
    <source>
        <strain evidence="20 21">IP1</strain>
    </source>
</reference>
<dbReference type="Gene3D" id="3.40.1110.10">
    <property type="entry name" value="Calcium-transporting ATPase, cytoplasmic domain N"/>
    <property type="match status" value="1"/>
</dbReference>
<feature type="transmembrane region" description="Helical" evidence="16">
    <location>
        <begin position="291"/>
        <end position="315"/>
    </location>
</feature>
<dbReference type="Pfam" id="PF13246">
    <property type="entry name" value="Cation_ATPase"/>
    <property type="match status" value="1"/>
</dbReference>
<feature type="binding site" evidence="15">
    <location>
        <position position="415"/>
    </location>
    <ligand>
        <name>Mg(2+)</name>
        <dbReference type="ChEBI" id="CHEBI:18420"/>
    </ligand>
</feature>
<feature type="binding site" evidence="14">
    <location>
        <position position="684"/>
    </location>
    <ligand>
        <name>ATP</name>
        <dbReference type="ChEBI" id="CHEBI:30616"/>
    </ligand>
</feature>
<feature type="active site" description="4-aspartylphosphate intermediate" evidence="13">
    <location>
        <position position="415"/>
    </location>
</feature>
<evidence type="ECO:0000256" key="11">
    <source>
        <dbReference type="ARBA" id="ARBA00023136"/>
    </source>
</evidence>
<dbReference type="KEGG" id="eiv:EIN_248120"/>
<evidence type="ECO:0000256" key="6">
    <source>
        <dbReference type="ARBA" id="ARBA00022741"/>
    </source>
</evidence>
<dbReference type="OrthoDB" id="377733at2759"/>
<dbReference type="RefSeq" id="XP_004261619.1">
    <property type="nucleotide sequence ID" value="XM_004261571.1"/>
</dbReference>
<dbReference type="NCBIfam" id="TIGR01652">
    <property type="entry name" value="ATPase-Plipid"/>
    <property type="match status" value="1"/>
</dbReference>
<dbReference type="Proteomes" id="UP000014680">
    <property type="component" value="Unassembled WGS sequence"/>
</dbReference>
<keyword evidence="6 14" id="KW-0547">Nucleotide-binding</keyword>
<evidence type="ECO:0000256" key="4">
    <source>
        <dbReference type="ARBA" id="ARBA00022692"/>
    </source>
</evidence>
<evidence type="ECO:0000256" key="2">
    <source>
        <dbReference type="ARBA" id="ARBA00008109"/>
    </source>
</evidence>
<evidence type="ECO:0000259" key="19">
    <source>
        <dbReference type="Pfam" id="PF16212"/>
    </source>
</evidence>
<feature type="binding site" evidence="15">
    <location>
        <position position="417"/>
    </location>
    <ligand>
        <name>Mg(2+)</name>
        <dbReference type="ChEBI" id="CHEBI:18420"/>
    </ligand>
</feature>
<dbReference type="GO" id="GO:0005524">
    <property type="term" value="F:ATP binding"/>
    <property type="evidence" value="ECO:0007669"/>
    <property type="project" value="UniProtKB-UniRule"/>
</dbReference>
<protein>
    <recommendedName>
        <fullName evidence="16">Phospholipid-transporting ATPase</fullName>
        <ecNumber evidence="16">7.6.2.1</ecNumber>
    </recommendedName>
</protein>
<evidence type="ECO:0000256" key="5">
    <source>
        <dbReference type="ARBA" id="ARBA00022723"/>
    </source>
</evidence>
<dbReference type="GeneID" id="14894099"/>
<keyword evidence="7 14" id="KW-0067">ATP-binding</keyword>
<feature type="region of interest" description="Disordered" evidence="17">
    <location>
        <begin position="1155"/>
        <end position="1227"/>
    </location>
</feature>
<evidence type="ECO:0000256" key="9">
    <source>
        <dbReference type="ARBA" id="ARBA00022967"/>
    </source>
</evidence>
<dbReference type="SUPFAM" id="SSF81665">
    <property type="entry name" value="Calcium ATPase, transmembrane domain M"/>
    <property type="match status" value="1"/>
</dbReference>
<keyword evidence="20" id="KW-0378">Hydrolase</keyword>
<sequence>MAPFGCCCSTRESLYFLFFNSNVLNNTLEKYPIVKVQSTTPSHKFPKNTVKTTKYNVFTFPFKFLYYQYKLLTNVYFLINMIISCIPYISTVTPITAIIPIVVVLAVSAVREIVEDLKRYSADNKANGKKYTVLKNGEESVVCSKNISVGSVLKLHKDQVVPADVVPIFSSLPDGVCKLDTAALDGETSLKTIFVPKMLLDMTEKDVTDFSMDLECEWPRAKFNDFKGLFSSETVKIALDEKNLLLRGSVLRKTEYVYCVVCYTGKYTKQALNSTKPVNKSSILNTRLNQFVLSTVFFQLLICSILAALSTWRYTVVNPDTGFWYLDSYLPELGYAAYAVKKFFGFFNLISYTIPISVGVTMEICRYVQGFVMEMDADFKIKKVDSEGVEKDEGMRTNSCALIEEMGEVQYILSDKTGTLTENKMSFSKCSIGGEVISDVMNGTLGQLSETNKMVSDFLMCLVLCNTCSKEKDQVDGMKYSSLSPDEEALCEAAYVNGVILEERTQKTVKIQNKGENEEYTIVIQIEFTSARKMMSVLVEKDGEYVLYSKGADSAISTLLHHNTKGTQKEINIGRLDTVELSEEEEMIKKTQQQVDAFGNEGLRTLFIARRKLSKEYVDDWKRRLDAIDPLAENVKELRYHMYKELECDLELIGATAIEDQLQEGVPETIDILRRAGLKIWVLTGDKKETATSVAKSCKLFDLHQNLLSFNFESEEAFLECANAAMAKINELKDTKEIAKEKHKGKPSPTTRVLEKEMQEDVKYAKSNKLGIVISDTNIEYLIRNYKVVKPLFIQAESVVCCRVSPRQKADIALLVKRITNKSILTIGDGMNDVPMITKGDVGVGIFGKEGNQAAVTADFAIQKFRHLTKLVLFYGRNARYQVSSLIKFCFYKNAAFFLLDVSYAFMSNFTCQILFDDWIMTCFNILFTSLPPGAIALFDYELSWNEVKQFPESHKETFNDPNYKIKSYVEWYLYGVLQSILFFVLFYFLIAGSDVTNFDGKVNGFPFSVVTVTTYSLTSIWVTMLIYTKRFSILVVLSFVASIILYIIIYTLVMFISGLSVRGISAYGWYIVLQQPSFYLICIIAVSVTTLPQIGALQLHRRVVPTNSQLIQEYTKWKLVEHKELPEIEMKFSQARPISVILTKSKLDEEERKIQEQMEAENKRRKKKEHHKWSKKSRNIKIDKTSKNSTNTTDATTSNSLNAFVHSVGENTTTTVSAETTSTDAK</sequence>
<feature type="transmembrane region" description="Helical" evidence="16">
    <location>
        <begin position="1005"/>
        <end position="1028"/>
    </location>
</feature>
<keyword evidence="21" id="KW-1185">Reference proteome</keyword>
<dbReference type="GO" id="GO:0000287">
    <property type="term" value="F:magnesium ion binding"/>
    <property type="evidence" value="ECO:0007669"/>
    <property type="project" value="UniProtKB-UniRule"/>
</dbReference>
<evidence type="ECO:0000256" key="10">
    <source>
        <dbReference type="ARBA" id="ARBA00022989"/>
    </source>
</evidence>
<dbReference type="InterPro" id="IPR023214">
    <property type="entry name" value="HAD_sf"/>
</dbReference>
<keyword evidence="8 15" id="KW-0460">Magnesium</keyword>
<keyword evidence="3" id="KW-0813">Transport</keyword>
<organism evidence="20 21">
    <name type="scientific">Entamoeba invadens IP1</name>
    <dbReference type="NCBI Taxonomy" id="370355"/>
    <lineage>
        <taxon>Eukaryota</taxon>
        <taxon>Amoebozoa</taxon>
        <taxon>Evosea</taxon>
        <taxon>Archamoebae</taxon>
        <taxon>Mastigamoebida</taxon>
        <taxon>Entamoebidae</taxon>
        <taxon>Entamoeba</taxon>
    </lineage>
</organism>
<feature type="binding site" evidence="14">
    <location>
        <position position="686"/>
    </location>
    <ligand>
        <name>ATP</name>
        <dbReference type="ChEBI" id="CHEBI:30616"/>
    </ligand>
</feature>
<feature type="binding site" evidence="15">
    <location>
        <position position="829"/>
    </location>
    <ligand>
        <name>Mg(2+)</name>
        <dbReference type="ChEBI" id="CHEBI:18420"/>
    </ligand>
</feature>
<dbReference type="InterPro" id="IPR023299">
    <property type="entry name" value="ATPase_P-typ_cyto_dom_N"/>
</dbReference>
<feature type="compositionally biased region" description="Low complexity" evidence="17">
    <location>
        <begin position="1188"/>
        <end position="1204"/>
    </location>
</feature>
<evidence type="ECO:0000256" key="13">
    <source>
        <dbReference type="PIRSR" id="PIRSR606539-1"/>
    </source>
</evidence>
<proteinExistence type="inferred from homology"/>
<dbReference type="InterPro" id="IPR023298">
    <property type="entry name" value="ATPase_P-typ_TM_dom_sf"/>
</dbReference>
<dbReference type="GO" id="GO:0005886">
    <property type="term" value="C:plasma membrane"/>
    <property type="evidence" value="ECO:0007669"/>
    <property type="project" value="TreeGrafter"/>
</dbReference>
<dbReference type="InterPro" id="IPR036412">
    <property type="entry name" value="HAD-like_sf"/>
</dbReference>
<comment type="cofactor">
    <cofactor evidence="15">
        <name>Mg(2+)</name>
        <dbReference type="ChEBI" id="CHEBI:18420"/>
    </cofactor>
</comment>
<feature type="binding site" evidence="14">
    <location>
        <position position="528"/>
    </location>
    <ligand>
        <name>ATP</name>
        <dbReference type="ChEBI" id="CHEBI:30616"/>
    </ligand>
</feature>
<feature type="binding site" evidence="14">
    <location>
        <position position="487"/>
    </location>
    <ligand>
        <name>ATP</name>
        <dbReference type="ChEBI" id="CHEBI:30616"/>
    </ligand>
</feature>
<evidence type="ECO:0000256" key="1">
    <source>
        <dbReference type="ARBA" id="ARBA00004127"/>
    </source>
</evidence>
<feature type="binding site" evidence="14">
    <location>
        <position position="685"/>
    </location>
    <ligand>
        <name>ATP</name>
        <dbReference type="ChEBI" id="CHEBI:30616"/>
    </ligand>
</feature>
<feature type="binding site" evidence="14">
    <location>
        <position position="550"/>
    </location>
    <ligand>
        <name>ATP</name>
        <dbReference type="ChEBI" id="CHEBI:30616"/>
    </ligand>
</feature>
<dbReference type="GO" id="GO:0012505">
    <property type="term" value="C:endomembrane system"/>
    <property type="evidence" value="ECO:0007669"/>
    <property type="project" value="UniProtKB-SubCell"/>
</dbReference>
<feature type="binding site" evidence="14">
    <location>
        <position position="809"/>
    </location>
    <ligand>
        <name>ATP</name>
        <dbReference type="ChEBI" id="CHEBI:30616"/>
    </ligand>
</feature>
<name>A0A0A1UED5_ENTIV</name>
<dbReference type="PRINTS" id="PR00119">
    <property type="entry name" value="CATATPASE"/>
</dbReference>
<dbReference type="Pfam" id="PF16212">
    <property type="entry name" value="PhoLip_ATPase_C"/>
    <property type="match status" value="1"/>
</dbReference>
<dbReference type="GO" id="GO:0140326">
    <property type="term" value="F:ATPase-coupled intramembrane lipid transporter activity"/>
    <property type="evidence" value="ECO:0007669"/>
    <property type="project" value="UniProtKB-EC"/>
</dbReference>
<feature type="binding site" evidence="14">
    <location>
        <position position="803"/>
    </location>
    <ligand>
        <name>ATP</name>
        <dbReference type="ChEBI" id="CHEBI:30616"/>
    </ligand>
</feature>
<dbReference type="PROSITE" id="PS00154">
    <property type="entry name" value="ATPASE_E1_E2"/>
    <property type="match status" value="1"/>
</dbReference>
<evidence type="ECO:0000256" key="15">
    <source>
        <dbReference type="PIRSR" id="PIRSR606539-3"/>
    </source>
</evidence>
<evidence type="ECO:0000256" key="12">
    <source>
        <dbReference type="ARBA" id="ARBA00034036"/>
    </source>
</evidence>
<dbReference type="AlphaFoldDB" id="A0A0A1UED5"/>
<feature type="compositionally biased region" description="Basic residues" evidence="17">
    <location>
        <begin position="1164"/>
        <end position="1180"/>
    </location>
</feature>
<dbReference type="SFLD" id="SFLDF00027">
    <property type="entry name" value="p-type_atpase"/>
    <property type="match status" value="1"/>
</dbReference>
<dbReference type="SFLD" id="SFLDG00002">
    <property type="entry name" value="C1.7:_P-type_atpase_like"/>
    <property type="match status" value="1"/>
</dbReference>
<evidence type="ECO:0000256" key="16">
    <source>
        <dbReference type="RuleBase" id="RU362033"/>
    </source>
</evidence>
<evidence type="ECO:0000259" key="18">
    <source>
        <dbReference type="Pfam" id="PF16209"/>
    </source>
</evidence>
<dbReference type="InterPro" id="IPR032631">
    <property type="entry name" value="P-type_ATPase_N"/>
</dbReference>
<dbReference type="Gene3D" id="2.70.150.10">
    <property type="entry name" value="Calcium-transporting ATPase, cytoplasmic transduction domain A"/>
    <property type="match status" value="1"/>
</dbReference>
<dbReference type="InterPro" id="IPR006539">
    <property type="entry name" value="P-type_ATPase_IV"/>
</dbReference>
<dbReference type="SUPFAM" id="SSF81660">
    <property type="entry name" value="Metal cation-transporting ATPase, ATP-binding domain N"/>
    <property type="match status" value="1"/>
</dbReference>